<evidence type="ECO:0000313" key="2">
    <source>
        <dbReference type="Proteomes" id="UP001164776"/>
    </source>
</evidence>
<gene>
    <name evidence="1" type="ORF">BS78_K202700</name>
</gene>
<accession>A0A9W8CE72</accession>
<proteinExistence type="predicted"/>
<name>A0A9W8CE72_9POAL</name>
<reference evidence="1 2" key="1">
    <citation type="submission" date="2022-10" db="EMBL/GenBank/DDBJ databases">
        <title>WGS assembly of Paspalum vaginatum 540-79.</title>
        <authorList>
            <person name="Sun G."/>
            <person name="Wase N."/>
            <person name="Shu S."/>
            <person name="Jenkins J."/>
            <person name="Zhou B."/>
            <person name="Torres-Rodriguez J."/>
            <person name="Chen C."/>
            <person name="Sandor L."/>
            <person name="Plott C."/>
            <person name="Yoshinga Y."/>
            <person name="Daum C."/>
            <person name="Qi P."/>
            <person name="Barry K."/>
            <person name="Lipzen A."/>
            <person name="Berry L."/>
            <person name="Pedersen C."/>
            <person name="Gottilla T."/>
            <person name="Foltz A."/>
            <person name="Yu H."/>
            <person name="O'Malley R."/>
            <person name="Zhang C."/>
            <person name="Devos K."/>
            <person name="Sigmon B."/>
            <person name="Yu B."/>
            <person name="Obata T."/>
            <person name="Schmutz J."/>
            <person name="Schnable J."/>
        </authorList>
    </citation>
    <scope>NUCLEOTIDE SEQUENCE [LARGE SCALE GENOMIC DNA]</scope>
    <source>
        <strain evidence="2">cv. 540-79</strain>
    </source>
</reference>
<dbReference type="PROSITE" id="PS51257">
    <property type="entry name" value="PROKAR_LIPOPROTEIN"/>
    <property type="match status" value="1"/>
</dbReference>
<sequence>MRFPQISAIVSPLAAGCLDMRRPKDRYHVLPSGAHGLVMLVLEVIRSPSLVASKLLAVVEIFELVRLCLVLLRMLCRLPGSFCDLAGSSALFAASPNDCVHIGFSRRTRFVLVLLYSSPMRECLHKHDFLRSQGVNPLYILSFHSTSSAGSFFSPINHQR</sequence>
<keyword evidence="2" id="KW-1185">Reference proteome</keyword>
<dbReference type="AlphaFoldDB" id="A0A9W8CE72"/>
<organism evidence="1 2">
    <name type="scientific">Paspalum vaginatum</name>
    <name type="common">seashore paspalum</name>
    <dbReference type="NCBI Taxonomy" id="158149"/>
    <lineage>
        <taxon>Eukaryota</taxon>
        <taxon>Viridiplantae</taxon>
        <taxon>Streptophyta</taxon>
        <taxon>Embryophyta</taxon>
        <taxon>Tracheophyta</taxon>
        <taxon>Spermatophyta</taxon>
        <taxon>Magnoliopsida</taxon>
        <taxon>Liliopsida</taxon>
        <taxon>Poales</taxon>
        <taxon>Poaceae</taxon>
        <taxon>PACMAD clade</taxon>
        <taxon>Panicoideae</taxon>
        <taxon>Andropogonodae</taxon>
        <taxon>Paspaleae</taxon>
        <taxon>Paspalinae</taxon>
        <taxon>Paspalum</taxon>
    </lineage>
</organism>
<protein>
    <submittedName>
        <fullName evidence="1">Uncharacterized protein</fullName>
    </submittedName>
</protein>
<comment type="caution">
    <text evidence="1">The sequence shown here is derived from an EMBL/GenBank/DDBJ whole genome shotgun (WGS) entry which is preliminary data.</text>
</comment>
<dbReference type="Proteomes" id="UP001164776">
    <property type="component" value="Unassembled WGS sequence"/>
</dbReference>
<dbReference type="EMBL" id="MU629694">
    <property type="protein sequence ID" value="KAJ1255503.1"/>
    <property type="molecule type" value="Genomic_DNA"/>
</dbReference>
<evidence type="ECO:0000313" key="1">
    <source>
        <dbReference type="EMBL" id="KAJ1255503.1"/>
    </source>
</evidence>